<dbReference type="NCBIfam" id="TIGR04086">
    <property type="entry name" value="TIGR04086_membr"/>
    <property type="match status" value="1"/>
</dbReference>
<dbReference type="AlphaFoldDB" id="A0A923LWW6"/>
<protein>
    <submittedName>
        <fullName evidence="2">TIGR04086 family membrane protein</fullName>
    </submittedName>
</protein>
<sequence length="137" mass="14117">MRKTNEGRSPAGILLPSAAAGLLTTLFLMLVGAVFVQRGTLEEGLIAPVALAFLALGCLAAAFISAKRASGGRFFWALGAGMLVFLILLATGAALLDQPAHIVRIAISLLCALAASALGGLAGASMRKKKRYSHLKK</sequence>
<dbReference type="Proteomes" id="UP000606499">
    <property type="component" value="Unassembled WGS sequence"/>
</dbReference>
<dbReference type="EMBL" id="JACOPL010000007">
    <property type="protein sequence ID" value="MBC5725605.1"/>
    <property type="molecule type" value="Genomic_DNA"/>
</dbReference>
<keyword evidence="1" id="KW-0812">Transmembrane</keyword>
<feature type="transmembrane region" description="Helical" evidence="1">
    <location>
        <begin position="102"/>
        <end position="124"/>
    </location>
</feature>
<keyword evidence="1" id="KW-0472">Membrane</keyword>
<evidence type="ECO:0000313" key="2">
    <source>
        <dbReference type="EMBL" id="MBC5725605.1"/>
    </source>
</evidence>
<feature type="transmembrane region" description="Helical" evidence="1">
    <location>
        <begin position="12"/>
        <end position="33"/>
    </location>
</feature>
<dbReference type="Pfam" id="PF12670">
    <property type="entry name" value="DUF3792"/>
    <property type="match status" value="1"/>
</dbReference>
<accession>A0A923LWW6</accession>
<gene>
    <name evidence="2" type="ORF">H8S45_09070</name>
</gene>
<evidence type="ECO:0000313" key="3">
    <source>
        <dbReference type="Proteomes" id="UP000606499"/>
    </source>
</evidence>
<comment type="caution">
    <text evidence="2">The sequence shown here is derived from an EMBL/GenBank/DDBJ whole genome shotgun (WGS) entry which is preliminary data.</text>
</comment>
<dbReference type="RefSeq" id="WP_054326701.1">
    <property type="nucleotide sequence ID" value="NZ_JACOPL010000007.1"/>
</dbReference>
<dbReference type="InterPro" id="IPR023804">
    <property type="entry name" value="DUF3792_TM"/>
</dbReference>
<organism evidence="2 3">
    <name type="scientific">Agathobaculum faecis</name>
    <dbReference type="NCBI Taxonomy" id="2763013"/>
    <lineage>
        <taxon>Bacteria</taxon>
        <taxon>Bacillati</taxon>
        <taxon>Bacillota</taxon>
        <taxon>Clostridia</taxon>
        <taxon>Eubacteriales</taxon>
        <taxon>Butyricicoccaceae</taxon>
        <taxon>Agathobaculum</taxon>
    </lineage>
</organism>
<evidence type="ECO:0000256" key="1">
    <source>
        <dbReference type="SAM" id="Phobius"/>
    </source>
</evidence>
<keyword evidence="1" id="KW-1133">Transmembrane helix</keyword>
<keyword evidence="3" id="KW-1185">Reference proteome</keyword>
<feature type="transmembrane region" description="Helical" evidence="1">
    <location>
        <begin position="45"/>
        <end position="64"/>
    </location>
</feature>
<proteinExistence type="predicted"/>
<reference evidence="2" key="1">
    <citation type="submission" date="2020-08" db="EMBL/GenBank/DDBJ databases">
        <title>Genome public.</title>
        <authorList>
            <person name="Liu C."/>
            <person name="Sun Q."/>
        </authorList>
    </citation>
    <scope>NUCLEOTIDE SEQUENCE</scope>
    <source>
        <strain evidence="2">NSJ-28</strain>
    </source>
</reference>
<name>A0A923LWW6_9FIRM</name>
<feature type="transmembrane region" description="Helical" evidence="1">
    <location>
        <begin position="76"/>
        <end position="96"/>
    </location>
</feature>